<dbReference type="SUPFAM" id="SSF46689">
    <property type="entry name" value="Homeodomain-like"/>
    <property type="match status" value="1"/>
</dbReference>
<dbReference type="Gene3D" id="1.10.357.10">
    <property type="entry name" value="Tetracycline Repressor, domain 2"/>
    <property type="match status" value="1"/>
</dbReference>
<keyword evidence="1 2" id="KW-0238">DNA-binding</keyword>
<dbReference type="Proteomes" id="UP001596380">
    <property type="component" value="Unassembled WGS sequence"/>
</dbReference>
<dbReference type="PROSITE" id="PS50977">
    <property type="entry name" value="HTH_TETR_2"/>
    <property type="match status" value="1"/>
</dbReference>
<sequence length="209" mass="22727">MADETTTEGTRDRLLAAAERLFLEKGADRVSVRAINAAAGLNPGAVHYHFGAKEGLIAALLEQDLRPYWEDRLEDLAGRSRRGAETGEPFPIGELVAAIVEPFEELTSTEKGRMLCTLLARSVLPSWRLPSASAWFGSAPFEVMLGRALPELSAREVAERWRLAFTLLLEVYGRPQAPASARAGTYPETATVIAFVTAGLTAPPPPDRR</sequence>
<evidence type="ECO:0000259" key="3">
    <source>
        <dbReference type="PROSITE" id="PS50977"/>
    </source>
</evidence>
<dbReference type="EMBL" id="JBHSXS010000021">
    <property type="protein sequence ID" value="MFC6883738.1"/>
    <property type="molecule type" value="Genomic_DNA"/>
</dbReference>
<keyword evidence="5" id="KW-1185">Reference proteome</keyword>
<protein>
    <submittedName>
        <fullName evidence="4">TetR/AcrR family transcriptional regulator</fullName>
    </submittedName>
</protein>
<dbReference type="InterPro" id="IPR001647">
    <property type="entry name" value="HTH_TetR"/>
</dbReference>
<feature type="DNA-binding region" description="H-T-H motif" evidence="2">
    <location>
        <begin position="31"/>
        <end position="50"/>
    </location>
</feature>
<evidence type="ECO:0000313" key="5">
    <source>
        <dbReference type="Proteomes" id="UP001596380"/>
    </source>
</evidence>
<dbReference type="InterPro" id="IPR009057">
    <property type="entry name" value="Homeodomain-like_sf"/>
</dbReference>
<dbReference type="PRINTS" id="PR00455">
    <property type="entry name" value="HTHTETR"/>
</dbReference>
<dbReference type="Pfam" id="PF00440">
    <property type="entry name" value="TetR_N"/>
    <property type="match status" value="1"/>
</dbReference>
<evidence type="ECO:0000256" key="1">
    <source>
        <dbReference type="ARBA" id="ARBA00023125"/>
    </source>
</evidence>
<comment type="caution">
    <text evidence="4">The sequence shown here is derived from an EMBL/GenBank/DDBJ whole genome shotgun (WGS) entry which is preliminary data.</text>
</comment>
<evidence type="ECO:0000256" key="2">
    <source>
        <dbReference type="PROSITE-ProRule" id="PRU00335"/>
    </source>
</evidence>
<dbReference type="PANTHER" id="PTHR30055:SF235">
    <property type="entry name" value="TRANSCRIPTIONAL REGULATORY PROTEIN"/>
    <property type="match status" value="1"/>
</dbReference>
<feature type="domain" description="HTH tetR-type" evidence="3">
    <location>
        <begin position="8"/>
        <end position="68"/>
    </location>
</feature>
<proteinExistence type="predicted"/>
<reference evidence="5" key="1">
    <citation type="journal article" date="2019" name="Int. J. Syst. Evol. Microbiol.">
        <title>The Global Catalogue of Microorganisms (GCM) 10K type strain sequencing project: providing services to taxonomists for standard genome sequencing and annotation.</title>
        <authorList>
            <consortium name="The Broad Institute Genomics Platform"/>
            <consortium name="The Broad Institute Genome Sequencing Center for Infectious Disease"/>
            <person name="Wu L."/>
            <person name="Ma J."/>
        </authorList>
    </citation>
    <scope>NUCLEOTIDE SEQUENCE [LARGE SCALE GENOMIC DNA]</scope>
    <source>
        <strain evidence="5">JCM 3369</strain>
    </source>
</reference>
<gene>
    <name evidence="4" type="ORF">ACFQKB_28545</name>
</gene>
<evidence type="ECO:0000313" key="4">
    <source>
        <dbReference type="EMBL" id="MFC6883738.1"/>
    </source>
</evidence>
<dbReference type="PANTHER" id="PTHR30055">
    <property type="entry name" value="HTH-TYPE TRANSCRIPTIONAL REGULATOR RUTR"/>
    <property type="match status" value="1"/>
</dbReference>
<organism evidence="4 5">
    <name type="scientific">Actinomadura yumaensis</name>
    <dbReference type="NCBI Taxonomy" id="111807"/>
    <lineage>
        <taxon>Bacteria</taxon>
        <taxon>Bacillati</taxon>
        <taxon>Actinomycetota</taxon>
        <taxon>Actinomycetes</taxon>
        <taxon>Streptosporangiales</taxon>
        <taxon>Thermomonosporaceae</taxon>
        <taxon>Actinomadura</taxon>
    </lineage>
</organism>
<accession>A0ABW2CRR0</accession>
<dbReference type="RefSeq" id="WP_160826753.1">
    <property type="nucleotide sequence ID" value="NZ_JBHSXE010000001.1"/>
</dbReference>
<name>A0ABW2CRR0_9ACTN</name>
<dbReference type="InterPro" id="IPR050109">
    <property type="entry name" value="HTH-type_TetR-like_transc_reg"/>
</dbReference>